<evidence type="ECO:0000313" key="1">
    <source>
        <dbReference type="EMBL" id="GER57954.1"/>
    </source>
</evidence>
<comment type="caution">
    <text evidence="1">The sequence shown here is derived from an EMBL/GenBank/DDBJ whole genome shotgun (WGS) entry which is preliminary data.</text>
</comment>
<organism evidence="1 2">
    <name type="scientific">Patiriisocius marinus</name>
    <dbReference type="NCBI Taxonomy" id="1397112"/>
    <lineage>
        <taxon>Bacteria</taxon>
        <taxon>Pseudomonadati</taxon>
        <taxon>Bacteroidota</taxon>
        <taxon>Flavobacteriia</taxon>
        <taxon>Flavobacteriales</taxon>
        <taxon>Flavobacteriaceae</taxon>
        <taxon>Patiriisocius</taxon>
    </lineage>
</organism>
<accession>A0A5J4ITL6</accession>
<name>A0A5J4ITL6_9FLAO</name>
<dbReference type="AlphaFoldDB" id="A0A5J4ITL6"/>
<reference evidence="1 2" key="1">
    <citation type="submission" date="2019-08" db="EMBL/GenBank/DDBJ databases">
        <title>Draft genome sequence of Ulvibacter marinus type strain NBRC 109484.</title>
        <authorList>
            <person name="Kawano K."/>
            <person name="Ushijima N."/>
            <person name="Kihara M."/>
            <person name="Itoh H."/>
        </authorList>
    </citation>
    <scope>NUCLEOTIDE SEQUENCE [LARGE SCALE GENOMIC DNA]</scope>
    <source>
        <strain evidence="1 2">NBRC 109484</strain>
    </source>
</reference>
<dbReference type="EMBL" id="BKCG01000001">
    <property type="protein sequence ID" value="GER57954.1"/>
    <property type="molecule type" value="Genomic_DNA"/>
</dbReference>
<keyword evidence="2" id="KW-1185">Reference proteome</keyword>
<dbReference type="Pfam" id="PF20205">
    <property type="entry name" value="DUF6567"/>
    <property type="match status" value="1"/>
</dbReference>
<proteinExistence type="predicted"/>
<gene>
    <name evidence="1" type="ORF">ULMA_00620</name>
</gene>
<protein>
    <submittedName>
        <fullName evidence="1">Uncharacterized protein</fullName>
    </submittedName>
</protein>
<evidence type="ECO:0000313" key="2">
    <source>
        <dbReference type="Proteomes" id="UP000326509"/>
    </source>
</evidence>
<dbReference type="Proteomes" id="UP000326509">
    <property type="component" value="Unassembled WGS sequence"/>
</dbReference>
<dbReference type="InterPro" id="IPR046697">
    <property type="entry name" value="DUF6567"/>
</dbReference>
<dbReference type="OrthoDB" id="1450304at2"/>
<sequence length="119" mass="12879">MKKILSLLAIIALCSSCRTPSLHRGGYNQLNQTQTVLSTANFNVLGSFKGTATHKIKTYNIKNKEGIISLAKTNLLENAKASGIDLSGSRTLINVSVDVIETKKRISATISGEIIEFKN</sequence>
<dbReference type="RefSeq" id="WP_151672057.1">
    <property type="nucleotide sequence ID" value="NZ_BKCG01000001.1"/>
</dbReference>